<organism evidence="1 2">
    <name type="scientific">Weissella soli</name>
    <dbReference type="NCBI Taxonomy" id="155866"/>
    <lineage>
        <taxon>Bacteria</taxon>
        <taxon>Bacillati</taxon>
        <taxon>Bacillota</taxon>
        <taxon>Bacilli</taxon>
        <taxon>Lactobacillales</taxon>
        <taxon>Lactobacillaceae</taxon>
        <taxon>Weissella</taxon>
    </lineage>
</organism>
<dbReference type="GO" id="GO:0008233">
    <property type="term" value="F:peptidase activity"/>
    <property type="evidence" value="ECO:0007669"/>
    <property type="project" value="UniProtKB-KW"/>
</dbReference>
<proteinExistence type="predicted"/>
<name>A0A288QTQ2_9LACO</name>
<dbReference type="Pfam" id="PF09851">
    <property type="entry name" value="SHOCT"/>
    <property type="match status" value="1"/>
</dbReference>
<keyword evidence="2" id="KW-1185">Reference proteome</keyword>
<comment type="caution">
    <text evidence="1">The sequence shown here is derived from an EMBL/GenBank/DDBJ whole genome shotgun (WGS) entry which is preliminary data.</text>
</comment>
<dbReference type="GeneID" id="94546000"/>
<dbReference type="Proteomes" id="UP000254912">
    <property type="component" value="Unassembled WGS sequence"/>
</dbReference>
<gene>
    <name evidence="1" type="ORF">DFP99_0430</name>
</gene>
<dbReference type="InterPro" id="IPR033880">
    <property type="entry name" value="SPFH_YdjI"/>
</dbReference>
<dbReference type="RefSeq" id="WP_070230065.1">
    <property type="nucleotide sequence ID" value="NZ_BJYO01000002.1"/>
</dbReference>
<dbReference type="CDD" id="cd03408">
    <property type="entry name" value="SPFH_like_u1"/>
    <property type="match status" value="1"/>
</dbReference>
<keyword evidence="1" id="KW-0378">Hydrolase</keyword>
<dbReference type="InterPro" id="IPR018649">
    <property type="entry name" value="SHOCT"/>
</dbReference>
<dbReference type="Pfam" id="PF13421">
    <property type="entry name" value="Band_7_1"/>
    <property type="match status" value="1"/>
</dbReference>
<dbReference type="PANTHER" id="PTHR37826">
    <property type="entry name" value="FLOTILLIN BAND_7_5 DOMAIN PROTEIN"/>
    <property type="match status" value="1"/>
</dbReference>
<accession>A0A288QTQ2</accession>
<evidence type="ECO:0000313" key="2">
    <source>
        <dbReference type="Proteomes" id="UP000254912"/>
    </source>
</evidence>
<dbReference type="KEGG" id="wso:WSWS_00802"/>
<dbReference type="PANTHER" id="PTHR37826:SF2">
    <property type="entry name" value="ZINC-RIBBON DOMAIN-CONTAINING PROTEIN"/>
    <property type="match status" value="1"/>
</dbReference>
<keyword evidence="1" id="KW-0645">Protease</keyword>
<protein>
    <submittedName>
        <fullName evidence="1">Membrane protease subunit (Stomatin/prohibitin family)</fullName>
    </submittedName>
</protein>
<sequence length="377" mass="40216">MGLIKAFAGAIGGAFADSWKDIIVPAAFDEMTAVVPGVKQGQNNGRGSNTKSSYGIITNDSKVYVPENTAAIIFNEGGLTDVITEPGGFTVTDGEPSIFTNSDLADGLDALIHESWERFKFGGQPAAQKAIVYVNLREIRGNKFGTPGPLVYNDAFYGADLEVLARGQYTIKIKDPIRFLKEFVPANTTYYSFADDAATSQLFAEFIAQFNASLNGLSATYRISQLPAQSLILANAITGGAEDTNGWLRRFGLSIEKIAIESIEFSQDSRELVKQFNTNRMSTMAFANIPTDAANVAAQQKIAQGVENHGLGDGGGLMLGANIAGTMGNPMATPAQSSAPAAPSPMEKLKQLKELLDAGLISQTDFDTKKAEILSEM</sequence>
<dbReference type="AlphaFoldDB" id="A0A288QTQ2"/>
<dbReference type="GO" id="GO:0006508">
    <property type="term" value="P:proteolysis"/>
    <property type="evidence" value="ECO:0007669"/>
    <property type="project" value="UniProtKB-KW"/>
</dbReference>
<evidence type="ECO:0000313" key="1">
    <source>
        <dbReference type="EMBL" id="RDL12006.1"/>
    </source>
</evidence>
<dbReference type="EMBL" id="QRAS01000001">
    <property type="protein sequence ID" value="RDL12006.1"/>
    <property type="molecule type" value="Genomic_DNA"/>
</dbReference>
<reference evidence="1 2" key="1">
    <citation type="submission" date="2018-07" db="EMBL/GenBank/DDBJ databases">
        <title>Genomic Encyclopedia of Type Strains, Phase III (KMG-III): the genomes of soil and plant-associated and newly described type strains.</title>
        <authorList>
            <person name="Whitman W."/>
        </authorList>
    </citation>
    <scope>NUCLEOTIDE SEQUENCE [LARGE SCALE GENOMIC DNA]</scope>
    <source>
        <strain evidence="1 2">CECT 7031</strain>
    </source>
</reference>